<protein>
    <recommendedName>
        <fullName evidence="4">Zn-finger containing protein</fullName>
    </recommendedName>
</protein>
<keyword evidence="1" id="KW-0472">Membrane</keyword>
<feature type="transmembrane region" description="Helical" evidence="1">
    <location>
        <begin position="42"/>
        <end position="58"/>
    </location>
</feature>
<evidence type="ECO:0000313" key="2">
    <source>
        <dbReference type="EMBL" id="HIV63029.1"/>
    </source>
</evidence>
<evidence type="ECO:0008006" key="4">
    <source>
        <dbReference type="Google" id="ProtNLM"/>
    </source>
</evidence>
<feature type="transmembrane region" description="Helical" evidence="1">
    <location>
        <begin position="20"/>
        <end position="36"/>
    </location>
</feature>
<sequence>MILEFIRRFMYGRYGNDELNHFLMIVGLFCAAIWSFIRSDIFSIFVLLIIGFCYYRMFSRNIAKRQAENQRFLSWYMPQKENISNAFFRFKDRKEHKYFKCKCCKTYLRVPRGKGKISIHCPNCGNEFVKKT</sequence>
<dbReference type="Proteomes" id="UP000886808">
    <property type="component" value="Unassembled WGS sequence"/>
</dbReference>
<reference evidence="2" key="2">
    <citation type="submission" date="2021-04" db="EMBL/GenBank/DDBJ databases">
        <authorList>
            <person name="Gilroy R."/>
        </authorList>
    </citation>
    <scope>NUCLEOTIDE SEQUENCE</scope>
    <source>
        <strain evidence="2">CHK193-4272</strain>
    </source>
</reference>
<dbReference type="AlphaFoldDB" id="A0A9D1TIF7"/>
<evidence type="ECO:0000313" key="3">
    <source>
        <dbReference type="Proteomes" id="UP000886808"/>
    </source>
</evidence>
<evidence type="ECO:0000256" key="1">
    <source>
        <dbReference type="SAM" id="Phobius"/>
    </source>
</evidence>
<keyword evidence="1" id="KW-0812">Transmembrane</keyword>
<keyword evidence="1" id="KW-1133">Transmembrane helix</keyword>
<comment type="caution">
    <text evidence="2">The sequence shown here is derived from an EMBL/GenBank/DDBJ whole genome shotgun (WGS) entry which is preliminary data.</text>
</comment>
<organism evidence="2 3">
    <name type="scientific">Candidatus Butyricicoccus avistercoris</name>
    <dbReference type="NCBI Taxonomy" id="2838518"/>
    <lineage>
        <taxon>Bacteria</taxon>
        <taxon>Bacillati</taxon>
        <taxon>Bacillota</taxon>
        <taxon>Clostridia</taxon>
        <taxon>Eubacteriales</taxon>
        <taxon>Butyricicoccaceae</taxon>
        <taxon>Butyricicoccus</taxon>
    </lineage>
</organism>
<name>A0A9D1TIF7_9FIRM</name>
<gene>
    <name evidence="2" type="ORF">H9746_09380</name>
</gene>
<accession>A0A9D1TIF7</accession>
<proteinExistence type="predicted"/>
<dbReference type="EMBL" id="DXIE01000057">
    <property type="protein sequence ID" value="HIV63029.1"/>
    <property type="molecule type" value="Genomic_DNA"/>
</dbReference>
<reference evidence="2" key="1">
    <citation type="journal article" date="2021" name="PeerJ">
        <title>Extensive microbial diversity within the chicken gut microbiome revealed by metagenomics and culture.</title>
        <authorList>
            <person name="Gilroy R."/>
            <person name="Ravi A."/>
            <person name="Getino M."/>
            <person name="Pursley I."/>
            <person name="Horton D.L."/>
            <person name="Alikhan N.F."/>
            <person name="Baker D."/>
            <person name="Gharbi K."/>
            <person name="Hall N."/>
            <person name="Watson M."/>
            <person name="Adriaenssens E.M."/>
            <person name="Foster-Nyarko E."/>
            <person name="Jarju S."/>
            <person name="Secka A."/>
            <person name="Antonio M."/>
            <person name="Oren A."/>
            <person name="Chaudhuri R.R."/>
            <person name="La Ragione R."/>
            <person name="Hildebrand F."/>
            <person name="Pallen M.J."/>
        </authorList>
    </citation>
    <scope>NUCLEOTIDE SEQUENCE</scope>
    <source>
        <strain evidence="2">CHK193-4272</strain>
    </source>
</reference>